<evidence type="ECO:0000313" key="3">
    <source>
        <dbReference type="Proteomes" id="UP001629113"/>
    </source>
</evidence>
<feature type="compositionally biased region" description="Basic and acidic residues" evidence="1">
    <location>
        <begin position="47"/>
        <end position="62"/>
    </location>
</feature>
<feature type="compositionally biased region" description="Polar residues" evidence="1">
    <location>
        <begin position="132"/>
        <end position="143"/>
    </location>
</feature>
<reference evidence="2 3" key="1">
    <citation type="submission" date="2024-06" db="EMBL/GenBank/DDBJ databases">
        <title>Complete genome of Phlyctema vagabunda strain 19-DSS-EL-015.</title>
        <authorList>
            <person name="Fiorenzani C."/>
        </authorList>
    </citation>
    <scope>NUCLEOTIDE SEQUENCE [LARGE SCALE GENOMIC DNA]</scope>
    <source>
        <strain evidence="2 3">19-DSS-EL-015</strain>
    </source>
</reference>
<protein>
    <submittedName>
        <fullName evidence="2">Uncharacterized protein</fullName>
    </submittedName>
</protein>
<feature type="compositionally biased region" description="Basic and acidic residues" evidence="1">
    <location>
        <begin position="13"/>
        <end position="22"/>
    </location>
</feature>
<evidence type="ECO:0000256" key="1">
    <source>
        <dbReference type="SAM" id="MobiDB-lite"/>
    </source>
</evidence>
<evidence type="ECO:0000313" key="2">
    <source>
        <dbReference type="EMBL" id="KAL3417092.1"/>
    </source>
</evidence>
<proteinExistence type="predicted"/>
<feature type="compositionally biased region" description="Low complexity" evidence="1">
    <location>
        <begin position="24"/>
        <end position="34"/>
    </location>
</feature>
<sequence>MSQYSDFSAEEDSSTRRARSDNGADTATSAAAAALNCHDGYPSPSGPEDHMGARPMYPEDLHLSIPSSFDVAPKDSEYGVGDLDDEHERDYSTVNVESVYSYEPRRPDLSITTVSPGGRSMLDAPRKRRTLSSEAHATKSSPVTHAPLHAHQSIDATRTTDGTPNKDNTVAYESLGDEIHLHDLENNDILVHDDHLGSSRYDSGEAQELKLIELMQRSNTESMLSLKHREECVRLQAQNIKVAEWLSQPGEDDSNNGQNLADQNSTTADLVTSTVPGEYTAINPVSDTASIRENRLQDGQTYFDFNVDYISEAEDDSGDAEEVVFPEFSATGTLLLNGFRGLGDESGTGWVPLRIEEATEERTNAMER</sequence>
<dbReference type="Proteomes" id="UP001629113">
    <property type="component" value="Unassembled WGS sequence"/>
</dbReference>
<feature type="region of interest" description="Disordered" evidence="1">
    <location>
        <begin position="107"/>
        <end position="170"/>
    </location>
</feature>
<feature type="region of interest" description="Disordered" evidence="1">
    <location>
        <begin position="1"/>
        <end position="89"/>
    </location>
</feature>
<feature type="compositionally biased region" description="Polar residues" evidence="1">
    <location>
        <begin position="154"/>
        <end position="168"/>
    </location>
</feature>
<name>A0ABR4P1A6_9HELO</name>
<dbReference type="EMBL" id="JBFCZG010000011">
    <property type="protein sequence ID" value="KAL3417092.1"/>
    <property type="molecule type" value="Genomic_DNA"/>
</dbReference>
<keyword evidence="3" id="KW-1185">Reference proteome</keyword>
<gene>
    <name evidence="2" type="ORF">PVAG01_11092</name>
</gene>
<accession>A0ABR4P1A6</accession>
<organism evidence="2 3">
    <name type="scientific">Phlyctema vagabunda</name>
    <dbReference type="NCBI Taxonomy" id="108571"/>
    <lineage>
        <taxon>Eukaryota</taxon>
        <taxon>Fungi</taxon>
        <taxon>Dikarya</taxon>
        <taxon>Ascomycota</taxon>
        <taxon>Pezizomycotina</taxon>
        <taxon>Leotiomycetes</taxon>
        <taxon>Helotiales</taxon>
        <taxon>Dermateaceae</taxon>
        <taxon>Phlyctema</taxon>
    </lineage>
</organism>
<comment type="caution">
    <text evidence="2">The sequence shown here is derived from an EMBL/GenBank/DDBJ whole genome shotgun (WGS) entry which is preliminary data.</text>
</comment>